<dbReference type="Proteomes" id="UP000192674">
    <property type="component" value="Unassembled WGS sequence"/>
</dbReference>
<dbReference type="Gene3D" id="3.40.50.150">
    <property type="entry name" value="Vaccinia Virus protein VP39"/>
    <property type="match status" value="1"/>
</dbReference>
<protein>
    <submittedName>
        <fullName evidence="2">Methyltransferase domain-containing protein</fullName>
    </submittedName>
</protein>
<proteinExistence type="predicted"/>
<reference evidence="2 3" key="1">
    <citation type="submission" date="2017-04" db="EMBL/GenBank/DDBJ databases">
        <authorList>
            <person name="Afonso C.L."/>
            <person name="Miller P.J."/>
            <person name="Scott M.A."/>
            <person name="Spackman E."/>
            <person name="Goraichik I."/>
            <person name="Dimitrov K.M."/>
            <person name="Suarez D.L."/>
            <person name="Swayne D.E."/>
        </authorList>
    </citation>
    <scope>NUCLEOTIDE SEQUENCE [LARGE SCALE GENOMIC DNA]</scope>
    <source>
        <strain evidence="2 3">DSM 43828</strain>
    </source>
</reference>
<dbReference type="SUPFAM" id="SSF53335">
    <property type="entry name" value="S-adenosyl-L-methionine-dependent methyltransferases"/>
    <property type="match status" value="1"/>
</dbReference>
<dbReference type="CDD" id="cd02440">
    <property type="entry name" value="AdoMet_MTases"/>
    <property type="match status" value="1"/>
</dbReference>
<keyword evidence="2" id="KW-0808">Transferase</keyword>
<name>A0A1W2FYH6_KIBAR</name>
<dbReference type="InterPro" id="IPR013216">
    <property type="entry name" value="Methyltransf_11"/>
</dbReference>
<dbReference type="GO" id="GO:0008757">
    <property type="term" value="F:S-adenosylmethionine-dependent methyltransferase activity"/>
    <property type="evidence" value="ECO:0007669"/>
    <property type="project" value="InterPro"/>
</dbReference>
<evidence type="ECO:0000259" key="1">
    <source>
        <dbReference type="Pfam" id="PF08241"/>
    </source>
</evidence>
<evidence type="ECO:0000313" key="2">
    <source>
        <dbReference type="EMBL" id="SMD26965.1"/>
    </source>
</evidence>
<keyword evidence="3" id="KW-1185">Reference proteome</keyword>
<sequence>MTQTEQSWQWYDDNAGIYEELDPATLEFGRLLLDYADPVPGARLLDVGAGRGAVVRAALARGCLVTAGDAAPGMVARLRADFPTVAVSMLDAHRLAFPDACFDMVTAGFVIDLLSDPAVAVAEVRRVLRPGGVFALSVPGPLPHRGRWQWLVDLAQEFFPATVAEDRDGQTDVDVTGLLAAAGFTGLTRKDFEHPEPVSDPAALWDLFASRLPAAVSSGSVEWLPPDRAAEFHRRFLTGAEQMHANGGIAFDRHLTMYRALAPAA</sequence>
<dbReference type="InterPro" id="IPR029063">
    <property type="entry name" value="SAM-dependent_MTases_sf"/>
</dbReference>
<dbReference type="RefSeq" id="WP_084434599.1">
    <property type="nucleotide sequence ID" value="NZ_FWXV01000018.1"/>
</dbReference>
<dbReference type="PANTHER" id="PTHR43591">
    <property type="entry name" value="METHYLTRANSFERASE"/>
    <property type="match status" value="1"/>
</dbReference>
<keyword evidence="2" id="KW-0489">Methyltransferase</keyword>
<dbReference type="AlphaFoldDB" id="A0A1W2FYH6"/>
<accession>A0A1W2FYH6</accession>
<dbReference type="EMBL" id="FWXV01000018">
    <property type="protein sequence ID" value="SMD26965.1"/>
    <property type="molecule type" value="Genomic_DNA"/>
</dbReference>
<feature type="domain" description="Methyltransferase type 11" evidence="1">
    <location>
        <begin position="45"/>
        <end position="135"/>
    </location>
</feature>
<evidence type="ECO:0000313" key="3">
    <source>
        <dbReference type="Proteomes" id="UP000192674"/>
    </source>
</evidence>
<dbReference type="GO" id="GO:0032259">
    <property type="term" value="P:methylation"/>
    <property type="evidence" value="ECO:0007669"/>
    <property type="project" value="UniProtKB-KW"/>
</dbReference>
<gene>
    <name evidence="2" type="ORF">SAMN05661093_10552</name>
</gene>
<dbReference type="Pfam" id="PF08241">
    <property type="entry name" value="Methyltransf_11"/>
    <property type="match status" value="1"/>
</dbReference>
<dbReference type="OrthoDB" id="9777638at2"/>
<organism evidence="2 3">
    <name type="scientific">Kibdelosporangium aridum</name>
    <dbReference type="NCBI Taxonomy" id="2030"/>
    <lineage>
        <taxon>Bacteria</taxon>
        <taxon>Bacillati</taxon>
        <taxon>Actinomycetota</taxon>
        <taxon>Actinomycetes</taxon>
        <taxon>Pseudonocardiales</taxon>
        <taxon>Pseudonocardiaceae</taxon>
        <taxon>Kibdelosporangium</taxon>
    </lineage>
</organism>